<feature type="domain" description="Phytocyanin" evidence="10">
    <location>
        <begin position="23"/>
        <end position="129"/>
    </location>
</feature>
<keyword evidence="4" id="KW-1015">Disulfide bond</keyword>
<comment type="function">
    <text evidence="7">May act as a carbohydrate transporter.</text>
</comment>
<protein>
    <recommendedName>
        <fullName evidence="10">Phytocyanin domain-containing protein</fullName>
    </recommendedName>
</protein>
<dbReference type="Gene3D" id="2.60.40.420">
    <property type="entry name" value="Cupredoxins - blue copper proteins"/>
    <property type="match status" value="1"/>
</dbReference>
<dbReference type="EMBL" id="JASCZI010000033">
    <property type="protein sequence ID" value="MED6107344.1"/>
    <property type="molecule type" value="Genomic_DNA"/>
</dbReference>
<keyword evidence="2 9" id="KW-0732">Signal</keyword>
<feature type="region of interest" description="Disordered" evidence="8">
    <location>
        <begin position="135"/>
        <end position="157"/>
    </location>
</feature>
<comment type="similarity">
    <text evidence="6">Belongs to the early nodulin-like (ENODL) family.</text>
</comment>
<evidence type="ECO:0000313" key="11">
    <source>
        <dbReference type="EMBL" id="MED6107344.1"/>
    </source>
</evidence>
<organism evidence="11 12">
    <name type="scientific">Stylosanthes scabra</name>
    <dbReference type="NCBI Taxonomy" id="79078"/>
    <lineage>
        <taxon>Eukaryota</taxon>
        <taxon>Viridiplantae</taxon>
        <taxon>Streptophyta</taxon>
        <taxon>Embryophyta</taxon>
        <taxon>Tracheophyta</taxon>
        <taxon>Spermatophyta</taxon>
        <taxon>Magnoliopsida</taxon>
        <taxon>eudicotyledons</taxon>
        <taxon>Gunneridae</taxon>
        <taxon>Pentapetalae</taxon>
        <taxon>rosids</taxon>
        <taxon>fabids</taxon>
        <taxon>Fabales</taxon>
        <taxon>Fabaceae</taxon>
        <taxon>Papilionoideae</taxon>
        <taxon>50 kb inversion clade</taxon>
        <taxon>dalbergioids sensu lato</taxon>
        <taxon>Dalbergieae</taxon>
        <taxon>Pterocarpus clade</taxon>
        <taxon>Stylosanthes</taxon>
    </lineage>
</organism>
<keyword evidence="12" id="KW-1185">Reference proteome</keyword>
<dbReference type="InterPro" id="IPR039391">
    <property type="entry name" value="Phytocyanin-like"/>
</dbReference>
<dbReference type="SUPFAM" id="SSF49503">
    <property type="entry name" value="Cupredoxins"/>
    <property type="match status" value="1"/>
</dbReference>
<dbReference type="PANTHER" id="PTHR33021:SF519">
    <property type="entry name" value="EARLY NODULIN-LIKE PROTEIN 10"/>
    <property type="match status" value="1"/>
</dbReference>
<proteinExistence type="inferred from homology"/>
<keyword evidence="3" id="KW-0472">Membrane</keyword>
<feature type="signal peptide" evidence="9">
    <location>
        <begin position="1"/>
        <end position="22"/>
    </location>
</feature>
<evidence type="ECO:0000256" key="8">
    <source>
        <dbReference type="SAM" id="MobiDB-lite"/>
    </source>
</evidence>
<evidence type="ECO:0000256" key="1">
    <source>
        <dbReference type="ARBA" id="ARBA00004308"/>
    </source>
</evidence>
<reference evidence="11 12" key="1">
    <citation type="journal article" date="2023" name="Plants (Basel)">
        <title>Bridging the Gap: Combining Genomics and Transcriptomics Approaches to Understand Stylosanthes scabra, an Orphan Legume from the Brazilian Caatinga.</title>
        <authorList>
            <person name="Ferreira-Neto J.R.C."/>
            <person name="da Silva M.D."/>
            <person name="Binneck E."/>
            <person name="de Melo N.F."/>
            <person name="da Silva R.H."/>
            <person name="de Melo A.L.T.M."/>
            <person name="Pandolfi V."/>
            <person name="Bustamante F.O."/>
            <person name="Brasileiro-Vidal A.C."/>
            <person name="Benko-Iseppon A.M."/>
        </authorList>
    </citation>
    <scope>NUCLEOTIDE SEQUENCE [LARGE SCALE GENOMIC DNA]</scope>
    <source>
        <tissue evidence="11">Leaves</tissue>
    </source>
</reference>
<dbReference type="PANTHER" id="PTHR33021">
    <property type="entry name" value="BLUE COPPER PROTEIN"/>
    <property type="match status" value="1"/>
</dbReference>
<dbReference type="InterPro" id="IPR008972">
    <property type="entry name" value="Cupredoxin"/>
</dbReference>
<comment type="caution">
    <text evidence="11">The sequence shown here is derived from an EMBL/GenBank/DDBJ whole genome shotgun (WGS) entry which is preliminary data.</text>
</comment>
<evidence type="ECO:0000256" key="9">
    <source>
        <dbReference type="SAM" id="SignalP"/>
    </source>
</evidence>
<dbReference type="InterPro" id="IPR003245">
    <property type="entry name" value="Phytocyanin_dom"/>
</dbReference>
<feature type="chain" id="PRO_5047495656" description="Phytocyanin domain-containing protein" evidence="9">
    <location>
        <begin position="23"/>
        <end position="184"/>
    </location>
</feature>
<evidence type="ECO:0000256" key="7">
    <source>
        <dbReference type="ARBA" id="ARBA00037626"/>
    </source>
</evidence>
<sequence length="184" mass="20319">MASFFLIIMVSTSLLLIPNSEGREFLVGGSEDSWKVPLPSPDFLNHWAGTHRFQIGDALIFKYNNMTESVQIVPKKDYESCYEEVGDDHQSFNDGNTKVILRSSGPIYFISGHKSHCHMGLKLVVVVMSAMHHHQQPTSPNHSLPLPPSPSPLSSNEGALACTPATEFMMGLGVSLVMLFYLVN</sequence>
<dbReference type="PROSITE" id="PS51485">
    <property type="entry name" value="PHYTOCYANIN"/>
    <property type="match status" value="1"/>
</dbReference>
<comment type="subcellular location">
    <subcellularLocation>
        <location evidence="1">Endomembrane system</location>
    </subcellularLocation>
</comment>
<evidence type="ECO:0000256" key="4">
    <source>
        <dbReference type="ARBA" id="ARBA00023157"/>
    </source>
</evidence>
<evidence type="ECO:0000256" key="6">
    <source>
        <dbReference type="ARBA" id="ARBA00035011"/>
    </source>
</evidence>
<dbReference type="Proteomes" id="UP001341840">
    <property type="component" value="Unassembled WGS sequence"/>
</dbReference>
<evidence type="ECO:0000259" key="10">
    <source>
        <dbReference type="PROSITE" id="PS51485"/>
    </source>
</evidence>
<evidence type="ECO:0000313" key="12">
    <source>
        <dbReference type="Proteomes" id="UP001341840"/>
    </source>
</evidence>
<name>A0ABU6Q7B4_9FABA</name>
<evidence type="ECO:0000256" key="2">
    <source>
        <dbReference type="ARBA" id="ARBA00022729"/>
    </source>
</evidence>
<keyword evidence="5" id="KW-0325">Glycoprotein</keyword>
<accession>A0ABU6Q7B4</accession>
<evidence type="ECO:0000256" key="5">
    <source>
        <dbReference type="ARBA" id="ARBA00023180"/>
    </source>
</evidence>
<evidence type="ECO:0000256" key="3">
    <source>
        <dbReference type="ARBA" id="ARBA00023136"/>
    </source>
</evidence>
<gene>
    <name evidence="11" type="ORF">PIB30_012993</name>
</gene>
<dbReference type="Pfam" id="PF02298">
    <property type="entry name" value="Cu_bind_like"/>
    <property type="match status" value="1"/>
</dbReference>